<evidence type="ECO:0000259" key="3">
    <source>
        <dbReference type="Pfam" id="PF10708"/>
    </source>
</evidence>
<evidence type="ECO:0000256" key="1">
    <source>
        <dbReference type="SAM" id="MobiDB-lite"/>
    </source>
</evidence>
<feature type="compositionally biased region" description="Polar residues" evidence="1">
    <location>
        <begin position="132"/>
        <end position="147"/>
    </location>
</feature>
<feature type="compositionally biased region" description="Low complexity" evidence="1">
    <location>
        <begin position="38"/>
        <end position="50"/>
    </location>
</feature>
<keyword evidence="2" id="KW-0472">Membrane</keyword>
<dbReference type="Proteomes" id="UP001442841">
    <property type="component" value="Chromosome"/>
</dbReference>
<dbReference type="RefSeq" id="WP_425308145.1">
    <property type="nucleotide sequence ID" value="NZ_CP154795.1"/>
</dbReference>
<dbReference type="EMBL" id="CP154795">
    <property type="protein sequence ID" value="XAN06716.1"/>
    <property type="molecule type" value="Genomic_DNA"/>
</dbReference>
<keyword evidence="2" id="KW-0812">Transmembrane</keyword>
<feature type="region of interest" description="Disordered" evidence="1">
    <location>
        <begin position="120"/>
        <end position="155"/>
    </location>
</feature>
<evidence type="ECO:0000313" key="4">
    <source>
        <dbReference type="EMBL" id="XAN06716.1"/>
    </source>
</evidence>
<feature type="compositionally biased region" description="Gly residues" evidence="1">
    <location>
        <begin position="51"/>
        <end position="90"/>
    </location>
</feature>
<evidence type="ECO:0000313" key="5">
    <source>
        <dbReference type="Proteomes" id="UP001442841"/>
    </source>
</evidence>
<reference evidence="4 5" key="1">
    <citation type="submission" date="2024-04" db="EMBL/GenBank/DDBJ databases">
        <title>Isolation of an actinomycete strain from pig manure.</title>
        <authorList>
            <person name="Gong T."/>
            <person name="Yu Z."/>
            <person name="An M."/>
            <person name="Wei C."/>
            <person name="Yang W."/>
            <person name="Liu L."/>
        </authorList>
    </citation>
    <scope>NUCLEOTIDE SEQUENCE [LARGE SCALE GENOMIC DNA]</scope>
    <source>
        <strain evidence="4 5">ZF39</strain>
    </source>
</reference>
<name>A0ABZ3FKZ4_9ACTN</name>
<feature type="region of interest" description="Disordered" evidence="1">
    <location>
        <begin position="30"/>
        <end position="91"/>
    </location>
</feature>
<dbReference type="Pfam" id="PF10708">
    <property type="entry name" value="DUF2510"/>
    <property type="match status" value="1"/>
</dbReference>
<proteinExistence type="predicted"/>
<organism evidence="4 5">
    <name type="scientific">Ammonicoccus fulvus</name>
    <dbReference type="NCBI Taxonomy" id="3138240"/>
    <lineage>
        <taxon>Bacteria</taxon>
        <taxon>Bacillati</taxon>
        <taxon>Actinomycetota</taxon>
        <taxon>Actinomycetes</taxon>
        <taxon>Propionibacteriales</taxon>
        <taxon>Propionibacteriaceae</taxon>
        <taxon>Ammonicoccus</taxon>
    </lineage>
</organism>
<evidence type="ECO:0000256" key="2">
    <source>
        <dbReference type="SAM" id="Phobius"/>
    </source>
</evidence>
<keyword evidence="5" id="KW-1185">Reference proteome</keyword>
<dbReference type="InterPro" id="IPR018929">
    <property type="entry name" value="DUF2510"/>
</dbReference>
<feature type="domain" description="DUF2510" evidence="3">
    <location>
        <begin position="4"/>
        <end position="35"/>
    </location>
</feature>
<sequence length="323" mass="32893">MSAPGWYPDPGGQPGMFRYWDGSVWSAALSPTPHAGRPSSVGPGPQTPGGTSQGGPGGPGGNDGSGAGGNGGAGGSGVGGNGGPGQGSPGSGNRAWVIAAAAVVVVLVVVVAFIVRNVTNNGSDLTTDRPGGSSTRPVCPPQDSQTPDAAATRDGRVYGGKLSYPQLSAPWTEPRLETRVPFGRNAWTQTIHVEDYVSGSTAGSWVASVLVAELNAGDGFYNAQDGSEIVVTCIVGAFYGEAKVDRKDRVNKAMTVDGHAAWLVESDLEFSIPGLRTDGELAIVLIVETGPGSASVYYASIPNTTPQWEAPARQAMAQLTVDD</sequence>
<accession>A0ABZ3FKZ4</accession>
<gene>
    <name evidence="4" type="ORF">AADG42_05135</name>
</gene>
<feature type="transmembrane region" description="Helical" evidence="2">
    <location>
        <begin position="95"/>
        <end position="115"/>
    </location>
</feature>
<protein>
    <submittedName>
        <fullName evidence="4">DUF2510 domain-containing protein</fullName>
    </submittedName>
</protein>
<keyword evidence="2" id="KW-1133">Transmembrane helix</keyword>